<evidence type="ECO:0000256" key="2">
    <source>
        <dbReference type="ARBA" id="ARBA00022517"/>
    </source>
</evidence>
<dbReference type="GO" id="GO:0019843">
    <property type="term" value="F:rRNA binding"/>
    <property type="evidence" value="ECO:0007669"/>
    <property type="project" value="UniProtKB-KW"/>
</dbReference>
<comment type="similarity">
    <text evidence="1">Belongs to the class IV-like SAM-binding methyltransferase superfamily. RNA methyltransferase NEP1 family.</text>
</comment>
<keyword evidence="2" id="KW-0690">Ribosome biogenesis</keyword>
<evidence type="ECO:0000256" key="3">
    <source>
        <dbReference type="ARBA" id="ARBA00022552"/>
    </source>
</evidence>
<evidence type="ECO:0000256" key="4">
    <source>
        <dbReference type="ARBA" id="ARBA00022603"/>
    </source>
</evidence>
<evidence type="ECO:0000256" key="7">
    <source>
        <dbReference type="ARBA" id="ARBA00022730"/>
    </source>
</evidence>
<dbReference type="Proteomes" id="UP001608902">
    <property type="component" value="Unassembled WGS sequence"/>
</dbReference>
<keyword evidence="8" id="KW-0694">RNA-binding</keyword>
<gene>
    <name evidence="9" type="ORF">AB6A40_009360</name>
</gene>
<evidence type="ECO:0000313" key="9">
    <source>
        <dbReference type="EMBL" id="MFH4982651.1"/>
    </source>
</evidence>
<protein>
    <submittedName>
        <fullName evidence="9">Uncharacterized protein</fullName>
    </submittedName>
</protein>
<evidence type="ECO:0000256" key="6">
    <source>
        <dbReference type="ARBA" id="ARBA00022691"/>
    </source>
</evidence>
<dbReference type="InterPro" id="IPR029028">
    <property type="entry name" value="Alpha/beta_knot_MTases"/>
</dbReference>
<dbReference type="Gene3D" id="3.40.1280.10">
    <property type="match status" value="1"/>
</dbReference>
<keyword evidence="5" id="KW-0808">Transferase</keyword>
<keyword evidence="7" id="KW-0699">rRNA-binding</keyword>
<dbReference type="GO" id="GO:0006364">
    <property type="term" value="P:rRNA processing"/>
    <property type="evidence" value="ECO:0007669"/>
    <property type="project" value="UniProtKB-KW"/>
</dbReference>
<dbReference type="PANTHER" id="PTHR12636:SF5">
    <property type="entry name" value="RIBOSOMAL RNA SMALL SUBUNIT METHYLTRANSFERASE NEP1"/>
    <property type="match status" value="1"/>
</dbReference>
<dbReference type="SUPFAM" id="SSF75217">
    <property type="entry name" value="alpha/beta knot"/>
    <property type="match status" value="1"/>
</dbReference>
<dbReference type="EMBL" id="JBGFUD010009775">
    <property type="protein sequence ID" value="MFH4982651.1"/>
    <property type="molecule type" value="Genomic_DNA"/>
</dbReference>
<dbReference type="GO" id="GO:0032259">
    <property type="term" value="P:methylation"/>
    <property type="evidence" value="ECO:0007669"/>
    <property type="project" value="UniProtKB-KW"/>
</dbReference>
<evidence type="ECO:0000256" key="1">
    <source>
        <dbReference type="ARBA" id="ARBA00008115"/>
    </source>
</evidence>
<keyword evidence="10" id="KW-1185">Reference proteome</keyword>
<keyword evidence="6" id="KW-0949">S-adenosyl-L-methionine</keyword>
<evidence type="ECO:0000256" key="8">
    <source>
        <dbReference type="ARBA" id="ARBA00022884"/>
    </source>
</evidence>
<organism evidence="9 10">
    <name type="scientific">Gnathostoma spinigerum</name>
    <dbReference type="NCBI Taxonomy" id="75299"/>
    <lineage>
        <taxon>Eukaryota</taxon>
        <taxon>Metazoa</taxon>
        <taxon>Ecdysozoa</taxon>
        <taxon>Nematoda</taxon>
        <taxon>Chromadorea</taxon>
        <taxon>Rhabditida</taxon>
        <taxon>Spirurina</taxon>
        <taxon>Gnathostomatomorpha</taxon>
        <taxon>Gnathostomatoidea</taxon>
        <taxon>Gnathostomatidae</taxon>
        <taxon>Gnathostoma</taxon>
    </lineage>
</organism>
<evidence type="ECO:0000256" key="5">
    <source>
        <dbReference type="ARBA" id="ARBA00022679"/>
    </source>
</evidence>
<proteinExistence type="inferred from homology"/>
<keyword evidence="3" id="KW-0698">rRNA processing</keyword>
<keyword evidence="4" id="KW-0489">Methyltransferase</keyword>
<accession>A0ABD6ETL6</accession>
<name>A0ABD6ETL6_9BILA</name>
<dbReference type="InterPro" id="IPR005304">
    <property type="entry name" value="Rbsml_bgen_MeTrfase_EMG1/NEP1"/>
</dbReference>
<comment type="caution">
    <text evidence="9">The sequence shown here is derived from an EMBL/GenBank/DDBJ whole genome shotgun (WGS) entry which is preliminary data.</text>
</comment>
<dbReference type="GO" id="GO:0008168">
    <property type="term" value="F:methyltransferase activity"/>
    <property type="evidence" value="ECO:0007669"/>
    <property type="project" value="UniProtKB-KW"/>
</dbReference>
<dbReference type="AlphaFoldDB" id="A0ABD6ETL6"/>
<evidence type="ECO:0000313" key="10">
    <source>
        <dbReference type="Proteomes" id="UP001608902"/>
    </source>
</evidence>
<reference evidence="9 10" key="1">
    <citation type="submission" date="2024-08" db="EMBL/GenBank/DDBJ databases">
        <title>Gnathostoma spinigerum genome.</title>
        <authorList>
            <person name="Gonzalez-Bertolin B."/>
            <person name="Monzon S."/>
            <person name="Zaballos A."/>
            <person name="Jimenez P."/>
            <person name="Dekumyoy P."/>
            <person name="Varona S."/>
            <person name="Cuesta I."/>
            <person name="Sumanam S."/>
            <person name="Adisakwattana P."/>
            <person name="Gasser R.B."/>
            <person name="Hernandez-Gonzalez A."/>
            <person name="Young N.D."/>
            <person name="Perteguer M.J."/>
        </authorList>
    </citation>
    <scope>NUCLEOTIDE SEQUENCE [LARGE SCALE GENOMIC DNA]</scope>
    <source>
        <strain evidence="9">AL3</strain>
        <tissue evidence="9">Liver</tissue>
    </source>
</reference>
<sequence>MAKGKVSASYAEDEIKISNYPLSAALTCAKITNAFEEIWNIEYER</sequence>
<dbReference type="InterPro" id="IPR029026">
    <property type="entry name" value="tRNA_m1G_MTases_N"/>
</dbReference>
<dbReference type="PANTHER" id="PTHR12636">
    <property type="entry name" value="NEP1/MRA1"/>
    <property type="match status" value="1"/>
</dbReference>